<feature type="region of interest" description="Disordered" evidence="1">
    <location>
        <begin position="404"/>
        <end position="430"/>
    </location>
</feature>
<dbReference type="EMBL" id="DUFG01000033">
    <property type="protein sequence ID" value="HIH08999.1"/>
    <property type="molecule type" value="Genomic_DNA"/>
</dbReference>
<comment type="caution">
    <text evidence="2">The sequence shown here is derived from an EMBL/GenBank/DDBJ whole genome shotgun (WGS) entry which is preliminary data.</text>
</comment>
<gene>
    <name evidence="2" type="ORF">HA237_06625</name>
</gene>
<sequence length="430" mass="50087">MRRNSGRRKIITMLPTRADRINTAVEMALRPRSRKAPQTIDGARLAIYGLERKQKALTKTEGAEARRRVEAHFKQVEEIKRQQQRAREALNKGLEISRVKPVEIPFHKRVRERVIIHYKFPGAEFGTYSPEYNIFLLRKEPLFGALLKALESMEKQGETSFKGDKFEISLKRIHDIMQKLRTRSARLEEYVFWLGEMKKHGFLPKNFPEKRVSDLLKFNSDNKNLNSAIAVAIEQDLISAETAAKVLTEKIAAQKNITPDFLQKRTPQEIEEYRALARQSSSFSTDIQKIFQEELKRMIEDQPGKLRRGPSAINGLYEAAAENAYNKAGLKRTKRSEISDVIGKPLYGPSEEELMKLLGAKTRIGLLRRLSDEKVVRGIQKRHPDWELPNILYEKERRRQLDILRKKHPEQFKTRKELRESFESKTKEKK</sequence>
<protein>
    <submittedName>
        <fullName evidence="2">Uncharacterized protein</fullName>
    </submittedName>
</protein>
<dbReference type="AlphaFoldDB" id="A0A7J4IXL7"/>
<evidence type="ECO:0000313" key="2">
    <source>
        <dbReference type="EMBL" id="HIH08999.1"/>
    </source>
</evidence>
<evidence type="ECO:0000313" key="3">
    <source>
        <dbReference type="Proteomes" id="UP000577419"/>
    </source>
</evidence>
<accession>A0A7J4IXL7</accession>
<organism evidence="2 3">
    <name type="scientific">Candidatus Iainarchaeum sp</name>
    <dbReference type="NCBI Taxonomy" id="3101447"/>
    <lineage>
        <taxon>Archaea</taxon>
        <taxon>Candidatus Iainarchaeota</taxon>
        <taxon>Candidatus Iainarchaeia</taxon>
        <taxon>Candidatus Iainarchaeales</taxon>
        <taxon>Candidatus Iainarchaeaceae</taxon>
        <taxon>Candidatus Iainarchaeum</taxon>
    </lineage>
</organism>
<name>A0A7J4IXL7_9ARCH</name>
<reference evidence="3" key="1">
    <citation type="journal article" date="2020" name="bioRxiv">
        <title>A rank-normalized archaeal taxonomy based on genome phylogeny resolves widespread incomplete and uneven classifications.</title>
        <authorList>
            <person name="Rinke C."/>
            <person name="Chuvochina M."/>
            <person name="Mussig A.J."/>
            <person name="Chaumeil P.-A."/>
            <person name="Waite D.W."/>
            <person name="Whitman W.B."/>
            <person name="Parks D.H."/>
            <person name="Hugenholtz P."/>
        </authorList>
    </citation>
    <scope>NUCLEOTIDE SEQUENCE [LARGE SCALE GENOMIC DNA]</scope>
</reference>
<evidence type="ECO:0000256" key="1">
    <source>
        <dbReference type="SAM" id="MobiDB-lite"/>
    </source>
</evidence>
<dbReference type="Proteomes" id="UP000577419">
    <property type="component" value="Unassembled WGS sequence"/>
</dbReference>
<proteinExistence type="predicted"/>